<feature type="transmembrane region" description="Helical" evidence="1">
    <location>
        <begin position="172"/>
        <end position="189"/>
    </location>
</feature>
<evidence type="ECO:0000256" key="1">
    <source>
        <dbReference type="SAM" id="Phobius"/>
    </source>
</evidence>
<dbReference type="RefSeq" id="WP_203770573.1">
    <property type="nucleotide sequence ID" value="NZ_BAAAYJ010000024.1"/>
</dbReference>
<feature type="transmembrane region" description="Helical" evidence="1">
    <location>
        <begin position="201"/>
        <end position="222"/>
    </location>
</feature>
<protein>
    <submittedName>
        <fullName evidence="2">Uncharacterized protein</fullName>
    </submittedName>
</protein>
<comment type="caution">
    <text evidence="2">The sequence shown here is derived from an EMBL/GenBank/DDBJ whole genome shotgun (WGS) entry which is preliminary data.</text>
</comment>
<feature type="transmembrane region" description="Helical" evidence="1">
    <location>
        <begin position="229"/>
        <end position="249"/>
    </location>
</feature>
<dbReference type="NCBIfam" id="NF038403">
    <property type="entry name" value="perm_prefix_1"/>
    <property type="match status" value="1"/>
</dbReference>
<feature type="transmembrane region" description="Helical" evidence="1">
    <location>
        <begin position="90"/>
        <end position="108"/>
    </location>
</feature>
<dbReference type="InterPro" id="IPR047928">
    <property type="entry name" value="Perm_prefix_1"/>
</dbReference>
<keyword evidence="1" id="KW-0472">Membrane</keyword>
<dbReference type="Proteomes" id="UP000647172">
    <property type="component" value="Unassembled WGS sequence"/>
</dbReference>
<keyword evidence="1" id="KW-0812">Transmembrane</keyword>
<name>A0A919MIE8_9ACTN</name>
<keyword evidence="1" id="KW-1133">Transmembrane helix</keyword>
<evidence type="ECO:0000313" key="3">
    <source>
        <dbReference type="Proteomes" id="UP000647172"/>
    </source>
</evidence>
<accession>A0A919MIE8</accession>
<proteinExistence type="predicted"/>
<keyword evidence="3" id="KW-1185">Reference proteome</keyword>
<feature type="transmembrane region" description="Helical" evidence="1">
    <location>
        <begin position="120"/>
        <end position="142"/>
    </location>
</feature>
<reference evidence="2" key="1">
    <citation type="submission" date="2021-01" db="EMBL/GenBank/DDBJ databases">
        <title>Whole genome shotgun sequence of Actinoplanes nipponensis NBRC 14063.</title>
        <authorList>
            <person name="Komaki H."/>
            <person name="Tamura T."/>
        </authorList>
    </citation>
    <scope>NUCLEOTIDE SEQUENCE</scope>
    <source>
        <strain evidence="2">NBRC 14063</strain>
    </source>
</reference>
<evidence type="ECO:0000313" key="2">
    <source>
        <dbReference type="EMBL" id="GIE50674.1"/>
    </source>
</evidence>
<organism evidence="2 3">
    <name type="scientific">Actinoplanes nipponensis</name>
    <dbReference type="NCBI Taxonomy" id="135950"/>
    <lineage>
        <taxon>Bacteria</taxon>
        <taxon>Bacillati</taxon>
        <taxon>Actinomycetota</taxon>
        <taxon>Actinomycetes</taxon>
        <taxon>Micromonosporales</taxon>
        <taxon>Micromonosporaceae</taxon>
        <taxon>Actinoplanes</taxon>
    </lineage>
</organism>
<dbReference type="AlphaFoldDB" id="A0A919MIE8"/>
<feature type="transmembrane region" description="Helical" evidence="1">
    <location>
        <begin position="264"/>
        <end position="285"/>
    </location>
</feature>
<dbReference type="EMBL" id="BOMQ01000051">
    <property type="protein sequence ID" value="GIE50674.1"/>
    <property type="molecule type" value="Genomic_DNA"/>
</dbReference>
<dbReference type="Pfam" id="PF22564">
    <property type="entry name" value="HAAS"/>
    <property type="match status" value="1"/>
</dbReference>
<gene>
    <name evidence="2" type="ORF">Ani05nite_42080</name>
</gene>
<sequence length="294" mass="31442">MSSLTDRYVQATLRRLPARQRTDIERELRVSIADAVDDRVEAGDDPGPAEVAALTRLGDPARLAAGYADRPLQLIGPAVFLDYTRMLSTLLVSVVPVVAAVAAFFGALDEKPWLTVAGDSLGAAVTTAVHIAVWTTLAYALLDRSSAMTPRRSWTPDALPQPPSRRARWGELIAETVILVLVTAFLLLSPDLLAPWLYDTGFVWVFIALGVLSLGTSFARYYLRWSLPLALAASVVSGAGAAVLAWAAATDHLLNPDSGWPAGTTAWVTAGLIGLAAWSLVQAVVDTFTHARRS</sequence>